<evidence type="ECO:0000313" key="1">
    <source>
        <dbReference type="EMBL" id="MBE2999762.1"/>
    </source>
</evidence>
<evidence type="ECO:0000313" key="2">
    <source>
        <dbReference type="Proteomes" id="UP000806528"/>
    </source>
</evidence>
<dbReference type="SUPFAM" id="SSF55718">
    <property type="entry name" value="SCP-like"/>
    <property type="match status" value="1"/>
</dbReference>
<proteinExistence type="predicted"/>
<reference evidence="1 2" key="1">
    <citation type="submission" date="2020-09" db="EMBL/GenBank/DDBJ databases">
        <title>Diversity and distribution of actinomycetes associated with coral in the coast of Hainan.</title>
        <authorList>
            <person name="Li F."/>
        </authorList>
    </citation>
    <scope>NUCLEOTIDE SEQUENCE [LARGE SCALE GENOMIC DNA]</scope>
    <source>
        <strain evidence="1 2">HNM0947</strain>
    </source>
</reference>
<dbReference type="RefSeq" id="WP_193122384.1">
    <property type="nucleotide sequence ID" value="NZ_JADBGI010000010.1"/>
</dbReference>
<comment type="caution">
    <text evidence="1">The sequence shown here is derived from an EMBL/GenBank/DDBJ whole genome shotgun (WGS) entry which is preliminary data.</text>
</comment>
<dbReference type="Gene3D" id="3.30.1050.10">
    <property type="entry name" value="SCP2 sterol-binding domain"/>
    <property type="match status" value="1"/>
</dbReference>
<accession>A0ABR9P7G7</accession>
<sequence>MSSIDACLDGFALINRRILEQPRQERDRRIDERSVAVVVPDLDTTFRLRLTPEGLADLTHHTGGTHLSPAQVTVTVGGDDLVAIAEDRLSAKLALATRRVKVNASLGDLLRMRSLLG</sequence>
<dbReference type="InterPro" id="IPR036527">
    <property type="entry name" value="SCP2_sterol-bd_dom_sf"/>
</dbReference>
<protein>
    <submittedName>
        <fullName evidence="1">SCP-2 sterol transfer family protein</fullName>
    </submittedName>
</protein>
<dbReference type="Proteomes" id="UP000806528">
    <property type="component" value="Unassembled WGS sequence"/>
</dbReference>
<dbReference type="EMBL" id="JADBGI010000010">
    <property type="protein sequence ID" value="MBE2999762.1"/>
    <property type="molecule type" value="Genomic_DNA"/>
</dbReference>
<name>A0ABR9P7G7_9ACTN</name>
<organism evidence="1 2">
    <name type="scientific">Nocardiopsis coralli</name>
    <dbReference type="NCBI Taxonomy" id="2772213"/>
    <lineage>
        <taxon>Bacteria</taxon>
        <taxon>Bacillati</taxon>
        <taxon>Actinomycetota</taxon>
        <taxon>Actinomycetes</taxon>
        <taxon>Streptosporangiales</taxon>
        <taxon>Nocardiopsidaceae</taxon>
        <taxon>Nocardiopsis</taxon>
    </lineage>
</organism>
<keyword evidence="2" id="KW-1185">Reference proteome</keyword>
<gene>
    <name evidence="1" type="ORF">IDM40_13725</name>
</gene>